<keyword evidence="6" id="KW-0949">S-adenosyl-L-methionine</keyword>
<comment type="subcellular location">
    <subcellularLocation>
        <location evidence="2">Chromosome</location>
    </subcellularLocation>
    <subcellularLocation>
        <location evidence="1">Nucleus</location>
    </subcellularLocation>
</comment>
<dbReference type="FunFam" id="3.30.40.100:FF:000006">
    <property type="entry name" value="Histone-lysine N-methyltransferase"/>
    <property type="match status" value="1"/>
</dbReference>
<feature type="region of interest" description="Disordered" evidence="11">
    <location>
        <begin position="1518"/>
        <end position="1576"/>
    </location>
</feature>
<evidence type="ECO:0000259" key="15">
    <source>
        <dbReference type="PROSITE" id="PS51215"/>
    </source>
</evidence>
<evidence type="ECO:0000256" key="7">
    <source>
        <dbReference type="ARBA" id="ARBA00022723"/>
    </source>
</evidence>
<feature type="region of interest" description="Disordered" evidence="11">
    <location>
        <begin position="553"/>
        <end position="635"/>
    </location>
</feature>
<dbReference type="SMART" id="SM00317">
    <property type="entry name" value="SET"/>
    <property type="match status" value="1"/>
</dbReference>
<evidence type="ECO:0000313" key="16">
    <source>
        <dbReference type="EMBL" id="TQE06827.1"/>
    </source>
</evidence>
<dbReference type="PANTHER" id="PTHR22884">
    <property type="entry name" value="SET DOMAIN PROTEINS"/>
    <property type="match status" value="1"/>
</dbReference>
<evidence type="ECO:0000256" key="2">
    <source>
        <dbReference type="ARBA" id="ARBA00004286"/>
    </source>
</evidence>
<feature type="domain" description="SET" evidence="12">
    <location>
        <begin position="1242"/>
        <end position="1376"/>
    </location>
</feature>
<evidence type="ECO:0000313" key="17">
    <source>
        <dbReference type="Proteomes" id="UP000315295"/>
    </source>
</evidence>
<evidence type="ECO:0000259" key="13">
    <source>
        <dbReference type="PROSITE" id="PS50868"/>
    </source>
</evidence>
<feature type="compositionally biased region" description="Basic residues" evidence="11">
    <location>
        <begin position="609"/>
        <end position="627"/>
    </location>
</feature>
<keyword evidence="3" id="KW-0158">Chromosome</keyword>
<proteinExistence type="predicted"/>
<gene>
    <name evidence="16" type="ORF">C1H46_007544</name>
</gene>
<sequence length="2152" mass="235493">MACGNSILVEGLLCEHVTEQQMGSEILAQSVPEQPSCLEPLLDSDVQHASVPDGAPGLSRNDNVGCVSSGEVIELCKVDRDGLVGKCENADDLELRSTLSGEWRLNRCCSTESQSNVDGSNSESDRTCLKEGGPQLEDGSAALVGDCEIPLEVICQTGSSGDGVQQDEQRDDKSFSSLYSKEVMEVTEEKGDIYLEIKNDICEPVSPLQGVEIPSEPAEMEACSSPHKEEKGFNILAGPSLEAAYKESVVSSGIEDDLCNRTSPARDVEMHSEVSFACDLVPNCDCKNEQMDDSGVSGLSSHSTERTTEVVEMKSNVDTCTQIFPSQGFERALEDLHMPDLLSSYAQQNDQISDKIIDGSLVERSIEILEKNSDVMTDVEAVSLTQISPVKVDVHYSKEGPSEIASNCIIENSVSMQSCQTLGIAENSVSGLSTDMVVVMKSNINEILPPEGCQGAFEGSHVSDSPSVCTQENGLRNDKVIDFASSERVTEFLEQKSDATTDMRFEIGTQISLMEEKVSNLKECSCGLSPYGIHEKSVSLKLFQYFDTVNNGSSESVDVPDKNDSPGNVDSSISFDRSGEKYHEGNDNVKVGYVSKPKYPDIGALSSRRSGRSRKTQTKRAPRKGRSTSKELQPLGSLETVFKAAGRKRSCLSKPARSSVWGLLGSVTQSFEESNRLEVSQGKNQGSQKRRSGQRSGQRNQSGAGGNSQGSRGTSSASTNRVRLKVKVGKEVCKSSLYITVSEVVDTSASTNSVKKGNGNEGNWRNATVGEDRTYLDAPVMDVDLANKDLEGVVLTENSAEDVIDNFRGVPSHSVAVSSGGSVGTSFTDPGTSPDSEIINMVPDADVEARLQEDSHGNVLTSDKVFAASGDFKRGKKKHKVPHAKNCVWEGDKLYSASMNKEMQSEQDACRQSQDFFPSEILTSYTCANASSNSSSDKESSLEALRLSGETDHGISRDVLRVELGADNLDVGLGLPKSQSSKSKGLKPPKVRSRGCDSASKKDNAHRLTENRKQSANKKKVMIKADGDQVSCKVESLPESGDHIADNNRKTDSVNDAECIGVPNLDMVPVDLDKHYLPPRNAWVLCDDCHKWRHIPAELADVIDEQKCTWTCKDNKDEAFADCSIPQEKSNSEINAELDISDASGDEDASGTRSKYKELECWRPTVSQQNVASIKTNQFLHRGRKTQNIDEIMVCHCKPPSDGQLGCGDDCLNRMLNIECVRGACPCRDLCSNQQFQKRRYAKLEKFRSGKKGFGLRLLEDIFKGHFLIEYVGEVLDTNAYEARQKEYAVKGHRHFYFMTLNGSEVIDACAKGNLGRFINHSCDPNCRTEKVKSLFCNYIHFVSVQAMWMVNGEICIGLFALRDIKKGEEVTFDYNYVRVFGAAAKKCHCGSSVCRGYIGGDLLDSEVIVQDDSDEEYMEPVMIPEDSVSEDRSDNTLPANKVIDDSIIAIGELEYTTQREESVNRSDSLVSHIHAPLELKHSRQKLPSSVQPVEASQQTEDVASIPMPVIEQEIFGEREPTEKSSNSFERLETTTTKVLSKSLSDGTDGDRKSKSGTIEAGQFPSKVRSNVKTSKSSSFVKKSKVKITPNGNKIQVTATKSHVLSIKPQRLTEGSVEEKLNELLDGEGGINKRKDSTKGYLKLLILTAVSGDSGSGEVIQSNRDLSMILDALLKTKSRMVLIDVINKNGLRMLHNVMKKYREDFKKIPILRKLLKVLEYLAMKQILTSDHITGGPPCAGMESFMESMLSLTEHEDRQVHQIARNFRDKWIPRPFRRHGYVDRIDSKMEFNRGSNCNRFSASHDNWRDQSGRSTEAIDSAKQSMVSTTSVSTGVQEVPSAPCMGGCPTSETKVRKRKSRWDQPADPDSSLLQNREQKSESGLSRQLAPSPSLGIGEMALHLERVSGEDGTCSSSVHGNCQQNDGTEMNLDDIPPGFDAPAISSMASSSLCPLKCAAPAIGHPQEKFVSRLPVSYGIPVSVMQQYVTLHAETVETWTVAPGIPFHPFPPLPSFPRQKKGPSPSHTVNHVAVSQPADGKHDRCVPATSLSNESIPGTTGANQAEFSIPCANNQYTSKRPRGFSNDLGRRYFKQQKYWNNNNTKFGPPSSGDRNGLGCNGNHSGGGTNGVIGVGNVANEHRSSYYANVNQHPQHH</sequence>
<dbReference type="GO" id="GO:0005694">
    <property type="term" value="C:chromosome"/>
    <property type="evidence" value="ECO:0007669"/>
    <property type="project" value="UniProtKB-SubCell"/>
</dbReference>
<evidence type="ECO:0000256" key="5">
    <source>
        <dbReference type="ARBA" id="ARBA00022679"/>
    </source>
</evidence>
<feature type="domain" description="CW-type" evidence="14">
    <location>
        <begin position="1077"/>
        <end position="1131"/>
    </location>
</feature>
<comment type="caution">
    <text evidence="16">The sequence shown here is derived from an EMBL/GenBank/DDBJ whole genome shotgun (WGS) entry which is preliminary data.</text>
</comment>
<dbReference type="Proteomes" id="UP000315295">
    <property type="component" value="Unassembled WGS sequence"/>
</dbReference>
<feature type="compositionally biased region" description="Basic and acidic residues" evidence="11">
    <location>
        <begin position="999"/>
        <end position="1013"/>
    </location>
</feature>
<dbReference type="GO" id="GO:0005634">
    <property type="term" value="C:nucleus"/>
    <property type="evidence" value="ECO:0007669"/>
    <property type="project" value="UniProtKB-SubCell"/>
</dbReference>
<dbReference type="STRING" id="106549.A0A540N6Z9"/>
<feature type="domain" description="Post-SET" evidence="13">
    <location>
        <begin position="1384"/>
        <end position="1400"/>
    </location>
</feature>
<feature type="region of interest" description="Disordered" evidence="11">
    <location>
        <begin position="971"/>
        <end position="1020"/>
    </location>
</feature>
<keyword evidence="8" id="KW-0863">Zinc-finger</keyword>
<dbReference type="InterPro" id="IPR050777">
    <property type="entry name" value="SET2_Histone-Lys_MeTrsfase"/>
</dbReference>
<dbReference type="Pfam" id="PF00856">
    <property type="entry name" value="SET"/>
    <property type="match status" value="1"/>
</dbReference>
<dbReference type="GO" id="GO:0046975">
    <property type="term" value="F:histone H3K36 methyltransferase activity"/>
    <property type="evidence" value="ECO:0007669"/>
    <property type="project" value="InterPro"/>
</dbReference>
<feature type="compositionally biased region" description="Low complexity" evidence="11">
    <location>
        <begin position="1566"/>
        <end position="1576"/>
    </location>
</feature>
<feature type="compositionally biased region" description="Low complexity" evidence="11">
    <location>
        <begin position="1825"/>
        <end position="1834"/>
    </location>
</feature>
<feature type="compositionally biased region" description="Polar residues" evidence="11">
    <location>
        <begin position="1869"/>
        <end position="1888"/>
    </location>
</feature>
<dbReference type="InterPro" id="IPR011124">
    <property type="entry name" value="Znf_CW"/>
</dbReference>
<protein>
    <recommendedName>
        <fullName evidence="18">Histone-lysine N-methyltransferase</fullName>
    </recommendedName>
</protein>
<name>A0A540N6Z9_MALBA</name>
<dbReference type="EMBL" id="VIEB01000096">
    <property type="protein sequence ID" value="TQE06827.1"/>
    <property type="molecule type" value="Genomic_DNA"/>
</dbReference>
<evidence type="ECO:0000256" key="11">
    <source>
        <dbReference type="SAM" id="MobiDB-lite"/>
    </source>
</evidence>
<keyword evidence="10" id="KW-0539">Nucleus</keyword>
<evidence type="ECO:0000256" key="1">
    <source>
        <dbReference type="ARBA" id="ARBA00004123"/>
    </source>
</evidence>
<feature type="compositionally biased region" description="Polar residues" evidence="11">
    <location>
        <begin position="565"/>
        <end position="575"/>
    </location>
</feature>
<feature type="region of interest" description="Disordered" evidence="11">
    <location>
        <begin position="2014"/>
        <end position="2042"/>
    </location>
</feature>
<feature type="domain" description="AWS" evidence="15">
    <location>
        <begin position="1190"/>
        <end position="1240"/>
    </location>
</feature>
<dbReference type="SUPFAM" id="SSF82199">
    <property type="entry name" value="SET domain"/>
    <property type="match status" value="1"/>
</dbReference>
<dbReference type="InterPro" id="IPR006560">
    <property type="entry name" value="AWS_dom"/>
</dbReference>
<evidence type="ECO:0000256" key="6">
    <source>
        <dbReference type="ARBA" id="ARBA00022691"/>
    </source>
</evidence>
<keyword evidence="4" id="KW-0489">Methyltransferase</keyword>
<dbReference type="SMART" id="SM00570">
    <property type="entry name" value="AWS"/>
    <property type="match status" value="1"/>
</dbReference>
<feature type="compositionally biased region" description="Basic and acidic residues" evidence="11">
    <location>
        <begin position="577"/>
        <end position="587"/>
    </location>
</feature>
<evidence type="ECO:0000256" key="10">
    <source>
        <dbReference type="ARBA" id="ARBA00023242"/>
    </source>
</evidence>
<evidence type="ECO:0000256" key="9">
    <source>
        <dbReference type="ARBA" id="ARBA00022833"/>
    </source>
</evidence>
<dbReference type="Pfam" id="PF17907">
    <property type="entry name" value="AWS"/>
    <property type="match status" value="1"/>
</dbReference>
<evidence type="ECO:0008006" key="18">
    <source>
        <dbReference type="Google" id="ProtNLM"/>
    </source>
</evidence>
<evidence type="ECO:0000256" key="8">
    <source>
        <dbReference type="ARBA" id="ARBA00022771"/>
    </source>
</evidence>
<dbReference type="SMART" id="SM00508">
    <property type="entry name" value="PostSET"/>
    <property type="match status" value="1"/>
</dbReference>
<keyword evidence="7" id="KW-0479">Metal-binding</keyword>
<dbReference type="InterPro" id="IPR001214">
    <property type="entry name" value="SET_dom"/>
</dbReference>
<feature type="compositionally biased region" description="Basic residues" evidence="11">
    <location>
        <begin position="984"/>
        <end position="993"/>
    </location>
</feature>
<dbReference type="Pfam" id="PF07496">
    <property type="entry name" value="zf-CW"/>
    <property type="match status" value="1"/>
</dbReference>
<accession>A0A540N6Z9</accession>
<dbReference type="InterPro" id="IPR044437">
    <property type="entry name" value="SETD2/Set2_SET"/>
</dbReference>
<feature type="region of interest" description="Disordered" evidence="11">
    <location>
        <begin position="675"/>
        <end position="721"/>
    </location>
</feature>
<dbReference type="InterPro" id="IPR046341">
    <property type="entry name" value="SET_dom_sf"/>
</dbReference>
<evidence type="ECO:0000259" key="12">
    <source>
        <dbReference type="PROSITE" id="PS50280"/>
    </source>
</evidence>
<dbReference type="CDD" id="cd19172">
    <property type="entry name" value="SET_SETD2"/>
    <property type="match status" value="1"/>
</dbReference>
<evidence type="ECO:0000256" key="4">
    <source>
        <dbReference type="ARBA" id="ARBA00022603"/>
    </source>
</evidence>
<dbReference type="Gene3D" id="2.170.270.10">
    <property type="entry name" value="SET domain"/>
    <property type="match status" value="1"/>
</dbReference>
<dbReference type="PROSITE" id="PS51215">
    <property type="entry name" value="AWS"/>
    <property type="match status" value="1"/>
</dbReference>
<dbReference type="GO" id="GO:0032259">
    <property type="term" value="P:methylation"/>
    <property type="evidence" value="ECO:0007669"/>
    <property type="project" value="UniProtKB-KW"/>
</dbReference>
<evidence type="ECO:0000256" key="3">
    <source>
        <dbReference type="ARBA" id="ARBA00022454"/>
    </source>
</evidence>
<keyword evidence="9" id="KW-0862">Zinc</keyword>
<dbReference type="Gene3D" id="3.30.40.100">
    <property type="match status" value="1"/>
</dbReference>
<dbReference type="FunFam" id="2.170.270.10:FF:000035">
    <property type="entry name" value="Histone-lysine N-methyltransferase"/>
    <property type="match status" value="1"/>
</dbReference>
<dbReference type="PROSITE" id="PS51050">
    <property type="entry name" value="ZF_CW"/>
    <property type="match status" value="1"/>
</dbReference>
<organism evidence="16 17">
    <name type="scientific">Malus baccata</name>
    <name type="common">Siberian crab apple</name>
    <name type="synonym">Pyrus baccata</name>
    <dbReference type="NCBI Taxonomy" id="106549"/>
    <lineage>
        <taxon>Eukaryota</taxon>
        <taxon>Viridiplantae</taxon>
        <taxon>Streptophyta</taxon>
        <taxon>Embryophyta</taxon>
        <taxon>Tracheophyta</taxon>
        <taxon>Spermatophyta</taxon>
        <taxon>Magnoliopsida</taxon>
        <taxon>eudicotyledons</taxon>
        <taxon>Gunneridae</taxon>
        <taxon>Pentapetalae</taxon>
        <taxon>rosids</taxon>
        <taxon>fabids</taxon>
        <taxon>Rosales</taxon>
        <taxon>Rosaceae</taxon>
        <taxon>Amygdaloideae</taxon>
        <taxon>Maleae</taxon>
        <taxon>Malus</taxon>
    </lineage>
</organism>
<reference evidence="16 17" key="1">
    <citation type="journal article" date="2019" name="G3 (Bethesda)">
        <title>Sequencing of a Wild Apple (Malus baccata) Genome Unravels the Differences Between Cultivated and Wild Apple Species Regarding Disease Resistance and Cold Tolerance.</title>
        <authorList>
            <person name="Chen X."/>
        </authorList>
    </citation>
    <scope>NUCLEOTIDE SEQUENCE [LARGE SCALE GENOMIC DNA]</scope>
    <source>
        <strain evidence="17">cv. Shandingzi</strain>
        <tissue evidence="16">Leaves</tissue>
    </source>
</reference>
<evidence type="ECO:0000259" key="14">
    <source>
        <dbReference type="PROSITE" id="PS51050"/>
    </source>
</evidence>
<dbReference type="InterPro" id="IPR003616">
    <property type="entry name" value="Post-SET_dom"/>
</dbReference>
<dbReference type="GO" id="GO:0008270">
    <property type="term" value="F:zinc ion binding"/>
    <property type="evidence" value="ECO:0007669"/>
    <property type="project" value="UniProtKB-KW"/>
</dbReference>
<keyword evidence="5" id="KW-0808">Transferase</keyword>
<feature type="region of interest" description="Disordered" evidence="11">
    <location>
        <begin position="1800"/>
        <end position="1890"/>
    </location>
</feature>
<dbReference type="PROSITE" id="PS50280">
    <property type="entry name" value="SET"/>
    <property type="match status" value="1"/>
</dbReference>
<keyword evidence="17" id="KW-1185">Reference proteome</keyword>
<dbReference type="PROSITE" id="PS50868">
    <property type="entry name" value="POST_SET"/>
    <property type="match status" value="1"/>
</dbReference>